<gene>
    <name evidence="3" type="ORF">ACFFJK_06770</name>
</gene>
<proteinExistence type="predicted"/>
<comment type="caution">
    <text evidence="3">The sequence shown here is derived from an EMBL/GenBank/DDBJ whole genome shotgun (WGS) entry which is preliminary data.</text>
</comment>
<evidence type="ECO:0000256" key="1">
    <source>
        <dbReference type="SAM" id="SignalP"/>
    </source>
</evidence>
<protein>
    <submittedName>
        <fullName evidence="3">Serine hydrolase</fullName>
    </submittedName>
</protein>
<feature type="signal peptide" evidence="1">
    <location>
        <begin position="1"/>
        <end position="22"/>
    </location>
</feature>
<dbReference type="InterPro" id="IPR001466">
    <property type="entry name" value="Beta-lactam-related"/>
</dbReference>
<keyword evidence="3" id="KW-0378">Hydrolase</keyword>
<dbReference type="PANTHER" id="PTHR46825:SF9">
    <property type="entry name" value="BETA-LACTAMASE-RELATED DOMAIN-CONTAINING PROTEIN"/>
    <property type="match status" value="1"/>
</dbReference>
<dbReference type="PANTHER" id="PTHR46825">
    <property type="entry name" value="D-ALANYL-D-ALANINE-CARBOXYPEPTIDASE/ENDOPEPTIDASE AMPH"/>
    <property type="match status" value="1"/>
</dbReference>
<accession>A0ABV6FDI5</accession>
<evidence type="ECO:0000313" key="3">
    <source>
        <dbReference type="EMBL" id="MFC0251588.1"/>
    </source>
</evidence>
<dbReference type="Gene3D" id="3.40.710.10">
    <property type="entry name" value="DD-peptidase/beta-lactamase superfamily"/>
    <property type="match status" value="1"/>
</dbReference>
<feature type="chain" id="PRO_5045769363" evidence="1">
    <location>
        <begin position="23"/>
        <end position="562"/>
    </location>
</feature>
<dbReference type="SUPFAM" id="SSF56601">
    <property type="entry name" value="beta-lactamase/transpeptidase-like"/>
    <property type="match status" value="1"/>
</dbReference>
<dbReference type="RefSeq" id="WP_379678415.1">
    <property type="nucleotide sequence ID" value="NZ_JBHLWP010000008.1"/>
</dbReference>
<reference evidence="3 4" key="1">
    <citation type="submission" date="2024-09" db="EMBL/GenBank/DDBJ databases">
        <authorList>
            <person name="Sun Q."/>
            <person name="Mori K."/>
        </authorList>
    </citation>
    <scope>NUCLEOTIDE SEQUENCE [LARGE SCALE GENOMIC DNA]</scope>
    <source>
        <strain evidence="3 4">CCM 7792</strain>
    </source>
</reference>
<name>A0ABV6FDI5_9BURK</name>
<dbReference type="InterPro" id="IPR050491">
    <property type="entry name" value="AmpC-like"/>
</dbReference>
<dbReference type="Proteomes" id="UP001589773">
    <property type="component" value="Unassembled WGS sequence"/>
</dbReference>
<dbReference type="InterPro" id="IPR012338">
    <property type="entry name" value="Beta-lactam/transpept-like"/>
</dbReference>
<dbReference type="GO" id="GO:0016787">
    <property type="term" value="F:hydrolase activity"/>
    <property type="evidence" value="ECO:0007669"/>
    <property type="project" value="UniProtKB-KW"/>
</dbReference>
<keyword evidence="1" id="KW-0732">Signal</keyword>
<evidence type="ECO:0000259" key="2">
    <source>
        <dbReference type="Pfam" id="PF00144"/>
    </source>
</evidence>
<organism evidence="3 4">
    <name type="scientific">Massilia consociata</name>
    <dbReference type="NCBI Taxonomy" id="760117"/>
    <lineage>
        <taxon>Bacteria</taxon>
        <taxon>Pseudomonadati</taxon>
        <taxon>Pseudomonadota</taxon>
        <taxon>Betaproteobacteria</taxon>
        <taxon>Burkholderiales</taxon>
        <taxon>Oxalobacteraceae</taxon>
        <taxon>Telluria group</taxon>
        <taxon>Massilia</taxon>
    </lineage>
</organism>
<dbReference type="Pfam" id="PF00144">
    <property type="entry name" value="Beta-lactamase"/>
    <property type="match status" value="1"/>
</dbReference>
<dbReference type="EMBL" id="JBHLWP010000008">
    <property type="protein sequence ID" value="MFC0251588.1"/>
    <property type="molecule type" value="Genomic_DNA"/>
</dbReference>
<feature type="domain" description="Beta-lactamase-related" evidence="2">
    <location>
        <begin position="53"/>
        <end position="364"/>
    </location>
</feature>
<evidence type="ECO:0000313" key="4">
    <source>
        <dbReference type="Proteomes" id="UP001589773"/>
    </source>
</evidence>
<sequence>MLLRTAICAAALLLCQSHVAHAQDTVRDAARPANAAQDMASRIDGAIAPYFTADAPGATVIVVHDGKTVLRKAYGIADTAQGVKMTPSMTLRLGSITKQFTAVGILMLLDEGKLSLDDDITKHLPDYPSKGQRITIEHLLTHTSGIPSYTGKPGYMVNMAQDVTVAQMIDSFRNDPLEFEPGSQYRYNNSGYFLLGAIIEKLSGQPYAQFVAQRIFAPLGMKDTAYEGFERSQAPRAAGHTRIEGGFGAAKPLSMSQPYAAGALVSTVDDLARWDAAIGAGRLLKPSSWERAFTSYRLKDGKATGYGYGWEVASVQGAKAISHGGGINGFSTYAMRLPEQKVYVAVLANSDSGPASPGVLARKAAGIAIGKPYREFKEVALDGAALDAVAGTYEIEKGVQRVFRRSGDGLLMQRTGRPPVALKAASSTEFFVPGSLDWFEFQREGGVSGGKVTGVVLHQDGKALANPRIGDAPAGRKAVKIADAAFDARVGRYELRPGFVIELSREGERYFAQATGQPKLEIFPLSETMFFSDAVDAEISFGEDKGSFLLKQGGRSLPARKL</sequence>
<keyword evidence="4" id="KW-1185">Reference proteome</keyword>